<dbReference type="InterPro" id="IPR011042">
    <property type="entry name" value="6-blade_b-propeller_TolB-like"/>
</dbReference>
<feature type="transmembrane region" description="Helical" evidence="1">
    <location>
        <begin position="173"/>
        <end position="197"/>
    </location>
</feature>
<evidence type="ECO:0000256" key="1">
    <source>
        <dbReference type="SAM" id="Phobius"/>
    </source>
</evidence>
<evidence type="ECO:0000313" key="3">
    <source>
        <dbReference type="Proteomes" id="UP000648482"/>
    </source>
</evidence>
<accession>A0ABR9E885</accession>
<keyword evidence="1" id="KW-0812">Transmembrane</keyword>
<organism evidence="2 3">
    <name type="scientific">Pseudoalteromonas aliena SW19</name>
    <dbReference type="NCBI Taxonomy" id="1314866"/>
    <lineage>
        <taxon>Bacteria</taxon>
        <taxon>Pseudomonadati</taxon>
        <taxon>Pseudomonadota</taxon>
        <taxon>Gammaproteobacteria</taxon>
        <taxon>Alteromonadales</taxon>
        <taxon>Pseudoalteromonadaceae</taxon>
        <taxon>Pseudoalteromonas</taxon>
    </lineage>
</organism>
<sequence length="206" mass="22831">MMMTLDPITLIVLVMLLVWIVQALRILLSQKRFTWKAGLNMIASCCLIVGAVGFFGTFLSMKLPNSFEWPVGQTDAAIILDEGTTIVPHEPSGRVQIYNDQLIFQRGWVVNGGGGPFKLTQGSDRNFYVHASRTDRTYLYDLNGNVLSTENLKSGQYSKISAASNRVEVPTPFYLKLFTSPIGPWLVAAFGMFLLFLTGEGRGKKA</sequence>
<keyword evidence="1" id="KW-0472">Membrane</keyword>
<proteinExistence type="predicted"/>
<dbReference type="Gene3D" id="2.120.10.30">
    <property type="entry name" value="TolB, C-terminal domain"/>
    <property type="match status" value="1"/>
</dbReference>
<name>A0ABR9E885_9GAMM</name>
<dbReference type="Proteomes" id="UP000648482">
    <property type="component" value="Unassembled WGS sequence"/>
</dbReference>
<protein>
    <recommendedName>
        <fullName evidence="4">Peptidase</fullName>
    </recommendedName>
</protein>
<evidence type="ECO:0008006" key="4">
    <source>
        <dbReference type="Google" id="ProtNLM"/>
    </source>
</evidence>
<dbReference type="EMBL" id="AQGU01000029">
    <property type="protein sequence ID" value="MBE0361629.1"/>
    <property type="molecule type" value="Genomic_DNA"/>
</dbReference>
<evidence type="ECO:0000313" key="2">
    <source>
        <dbReference type="EMBL" id="MBE0361629.1"/>
    </source>
</evidence>
<keyword evidence="3" id="KW-1185">Reference proteome</keyword>
<reference evidence="2 3" key="1">
    <citation type="submission" date="2015-06" db="EMBL/GenBank/DDBJ databases">
        <title>Genome sequence of Pseudoalteromonas aliena.</title>
        <authorList>
            <person name="Xie B.-B."/>
            <person name="Rong J.-C."/>
            <person name="Qin Q.-L."/>
            <person name="Zhang Y.-Z."/>
        </authorList>
    </citation>
    <scope>NUCLEOTIDE SEQUENCE [LARGE SCALE GENOMIC DNA]</scope>
    <source>
        <strain evidence="2 3">SW19</strain>
    </source>
</reference>
<keyword evidence="1" id="KW-1133">Transmembrane helix</keyword>
<feature type="transmembrane region" description="Helical" evidence="1">
    <location>
        <begin position="39"/>
        <end position="59"/>
    </location>
</feature>
<comment type="caution">
    <text evidence="2">The sequence shown here is derived from an EMBL/GenBank/DDBJ whole genome shotgun (WGS) entry which is preliminary data.</text>
</comment>
<gene>
    <name evidence="2" type="ORF">PALI_b0629</name>
</gene>